<feature type="compositionally biased region" description="Polar residues" evidence="1">
    <location>
        <begin position="56"/>
        <end position="69"/>
    </location>
</feature>
<sequence>MKEPQSSHCDNTETCPSIAGQIIRDLKAQLGQRAARAGKERRLRRVRKDGKLKAQAKQSNSPTAENKMQGSEVRRGDVEALRDLLKDPAQCVDKLVADGLCDTHRHCSHCGSGEVRRSQCQRGVRKGHFFVSCAKCHKYTNCLFYSKELFLARKSSNAMFDSRACAFGEFVRKVGYQYDYHGAAGYPSGTVHKPIARHLNAGHGTVKA</sequence>
<dbReference type="EMBL" id="LSRX01000016">
    <property type="protein sequence ID" value="OLQ14399.1"/>
    <property type="molecule type" value="Genomic_DNA"/>
</dbReference>
<keyword evidence="3" id="KW-1185">Reference proteome</keyword>
<dbReference type="Proteomes" id="UP000186817">
    <property type="component" value="Unassembled WGS sequence"/>
</dbReference>
<evidence type="ECO:0000313" key="3">
    <source>
        <dbReference type="Proteomes" id="UP000186817"/>
    </source>
</evidence>
<name>A0A1Q9F462_SYMMI</name>
<organism evidence="2 3">
    <name type="scientific">Symbiodinium microadriaticum</name>
    <name type="common">Dinoflagellate</name>
    <name type="synonym">Zooxanthella microadriatica</name>
    <dbReference type="NCBI Taxonomy" id="2951"/>
    <lineage>
        <taxon>Eukaryota</taxon>
        <taxon>Sar</taxon>
        <taxon>Alveolata</taxon>
        <taxon>Dinophyceae</taxon>
        <taxon>Suessiales</taxon>
        <taxon>Symbiodiniaceae</taxon>
        <taxon>Symbiodinium</taxon>
    </lineage>
</organism>
<evidence type="ECO:0000313" key="2">
    <source>
        <dbReference type="EMBL" id="OLQ14399.1"/>
    </source>
</evidence>
<gene>
    <name evidence="2" type="ORF">AK812_SmicGene1522</name>
</gene>
<feature type="region of interest" description="Disordered" evidence="1">
    <location>
        <begin position="33"/>
        <end position="73"/>
    </location>
</feature>
<evidence type="ECO:0000256" key="1">
    <source>
        <dbReference type="SAM" id="MobiDB-lite"/>
    </source>
</evidence>
<feature type="compositionally biased region" description="Basic residues" evidence="1">
    <location>
        <begin position="39"/>
        <end position="50"/>
    </location>
</feature>
<proteinExistence type="predicted"/>
<comment type="caution">
    <text evidence="2">The sequence shown here is derived from an EMBL/GenBank/DDBJ whole genome shotgun (WGS) entry which is preliminary data.</text>
</comment>
<protein>
    <submittedName>
        <fullName evidence="2">Uncharacterized protein</fullName>
    </submittedName>
</protein>
<reference evidence="2 3" key="1">
    <citation type="submission" date="2016-02" db="EMBL/GenBank/DDBJ databases">
        <title>Genome analysis of coral dinoflagellate symbionts highlights evolutionary adaptations to a symbiotic lifestyle.</title>
        <authorList>
            <person name="Aranda M."/>
            <person name="Li Y."/>
            <person name="Liew Y.J."/>
            <person name="Baumgarten S."/>
            <person name="Simakov O."/>
            <person name="Wilson M."/>
            <person name="Piel J."/>
            <person name="Ashoor H."/>
            <person name="Bougouffa S."/>
            <person name="Bajic V.B."/>
            <person name="Ryu T."/>
            <person name="Ravasi T."/>
            <person name="Bayer T."/>
            <person name="Micklem G."/>
            <person name="Kim H."/>
            <person name="Bhak J."/>
            <person name="Lajeunesse T.C."/>
            <person name="Voolstra C.R."/>
        </authorList>
    </citation>
    <scope>NUCLEOTIDE SEQUENCE [LARGE SCALE GENOMIC DNA]</scope>
    <source>
        <strain evidence="2 3">CCMP2467</strain>
    </source>
</reference>
<dbReference type="OrthoDB" id="10290851at2759"/>
<dbReference type="AlphaFoldDB" id="A0A1Q9F462"/>
<accession>A0A1Q9F462</accession>